<gene>
    <name evidence="2" type="ORF">S2091_4724</name>
</gene>
<dbReference type="EMBL" id="PUGF01000055">
    <property type="protein sequence ID" value="PRC90565.1"/>
    <property type="molecule type" value="Genomic_DNA"/>
</dbReference>
<dbReference type="Gene3D" id="3.30.1150.10">
    <property type="match status" value="1"/>
</dbReference>
<name>A0A2S9GS92_9BURK</name>
<evidence type="ECO:0000313" key="2">
    <source>
        <dbReference type="EMBL" id="PRC90565.1"/>
    </source>
</evidence>
<accession>A0A2S9GS92</accession>
<comment type="caution">
    <text evidence="2">The sequence shown here is derived from an EMBL/GenBank/DDBJ whole genome shotgun (WGS) entry which is preliminary data.</text>
</comment>
<keyword evidence="3" id="KW-1185">Reference proteome</keyword>
<reference evidence="2 3" key="1">
    <citation type="submission" date="2018-02" db="EMBL/GenBank/DDBJ databases">
        <title>Solimicrobium silvestre gen. nov., sp. nov., isolated from alpine forest soil.</title>
        <authorList>
            <person name="Margesin R."/>
            <person name="Albuquerque L."/>
            <person name="Zhang D.-C."/>
            <person name="Froufe H.J.C."/>
            <person name="Severino R."/>
            <person name="Roxo I."/>
            <person name="Egas C."/>
            <person name="Da Costa M.S."/>
        </authorList>
    </citation>
    <scope>NUCLEOTIDE SEQUENCE [LARGE SCALE GENOMIC DNA]</scope>
    <source>
        <strain evidence="2 3">S20-91</strain>
    </source>
</reference>
<organism evidence="2 3">
    <name type="scientific">Solimicrobium silvestre</name>
    <dbReference type="NCBI Taxonomy" id="2099400"/>
    <lineage>
        <taxon>Bacteria</taxon>
        <taxon>Pseudomonadati</taxon>
        <taxon>Pseudomonadota</taxon>
        <taxon>Betaproteobacteria</taxon>
        <taxon>Burkholderiales</taxon>
        <taxon>Oxalobacteraceae</taxon>
        <taxon>Solimicrobium</taxon>
    </lineage>
</organism>
<dbReference type="RefSeq" id="WP_105534434.1">
    <property type="nucleotide sequence ID" value="NZ_PUGF01000055.1"/>
</dbReference>
<dbReference type="AlphaFoldDB" id="A0A2S9GS92"/>
<dbReference type="SUPFAM" id="SSF74653">
    <property type="entry name" value="TolA/TonB C-terminal domain"/>
    <property type="match status" value="1"/>
</dbReference>
<dbReference type="Pfam" id="PF13103">
    <property type="entry name" value="TonB_2"/>
    <property type="match status" value="1"/>
</dbReference>
<dbReference type="Proteomes" id="UP000237839">
    <property type="component" value="Unassembled WGS sequence"/>
</dbReference>
<feature type="signal peptide" evidence="1">
    <location>
        <begin position="1"/>
        <end position="18"/>
    </location>
</feature>
<evidence type="ECO:0000256" key="1">
    <source>
        <dbReference type="SAM" id="SignalP"/>
    </source>
</evidence>
<evidence type="ECO:0000313" key="3">
    <source>
        <dbReference type="Proteomes" id="UP000237839"/>
    </source>
</evidence>
<dbReference type="OrthoDB" id="5298892at2"/>
<proteinExistence type="predicted"/>
<feature type="chain" id="PRO_5015438475" evidence="1">
    <location>
        <begin position="19"/>
        <end position="185"/>
    </location>
</feature>
<sequence>MKRTVLFAAVFIFCNADAVVTTIGDKNYLVSVQGTNNSGSGVEQMVAATKEAVEFCKSRSGHFQLIKSNRLEPTSEQPPSARLEFSCISDAQLINIQYVKKVIGTIKKNVDYVPPNNQPLENATLEIKINLLPDGSSNGDPQVIKTSGNTNFDEAVKRGISHSFPFPADEYGHVPASLTIRYSLF</sequence>
<protein>
    <submittedName>
        <fullName evidence="2">TonB C terminal</fullName>
    </submittedName>
</protein>
<keyword evidence="1" id="KW-0732">Signal</keyword>